<dbReference type="GO" id="GO:0008137">
    <property type="term" value="F:NADH dehydrogenase (ubiquinone) activity"/>
    <property type="evidence" value="ECO:0007669"/>
    <property type="project" value="InterPro"/>
</dbReference>
<protein>
    <submittedName>
        <fullName evidence="7">NADH dehydrogenase subunit E</fullName>
    </submittedName>
</protein>
<dbReference type="SUPFAM" id="SSF56762">
    <property type="entry name" value="HydB/Nqo4-like"/>
    <property type="match status" value="1"/>
</dbReference>
<dbReference type="AlphaFoldDB" id="A0A1E3XF07"/>
<dbReference type="GO" id="GO:0048038">
    <property type="term" value="F:quinone binding"/>
    <property type="evidence" value="ECO:0007669"/>
    <property type="project" value="InterPro"/>
</dbReference>
<dbReference type="InterPro" id="IPR052197">
    <property type="entry name" value="ComplexI_49kDa-like"/>
</dbReference>
<dbReference type="PATRIC" id="fig|1872076.5.peg.681"/>
<evidence type="ECO:0000256" key="2">
    <source>
        <dbReference type="ARBA" id="ARBA00022448"/>
    </source>
</evidence>
<reference evidence="7 8" key="1">
    <citation type="submission" date="2016-07" db="EMBL/GenBank/DDBJ databases">
        <title>Draft genome of Scalindua rubra, obtained from a brine-seawater interface in the Red Sea, sheds light on salt adaptation in anammox bacteria.</title>
        <authorList>
            <person name="Speth D.R."/>
            <person name="Lagkouvardos I."/>
            <person name="Wang Y."/>
            <person name="Qian P.-Y."/>
            <person name="Dutilh B.E."/>
            <person name="Jetten M.S."/>
        </authorList>
    </citation>
    <scope>NUCLEOTIDE SEQUENCE [LARGE SCALE GENOMIC DNA]</scope>
    <source>
        <strain evidence="7">BSI-1</strain>
    </source>
</reference>
<dbReference type="InterPro" id="IPR029014">
    <property type="entry name" value="NiFe-Hase_large"/>
</dbReference>
<evidence type="ECO:0000256" key="3">
    <source>
        <dbReference type="ARBA" id="ARBA00023002"/>
    </source>
</evidence>
<dbReference type="Pfam" id="PF00329">
    <property type="entry name" value="Complex1_30kDa"/>
    <property type="match status" value="1"/>
</dbReference>
<dbReference type="Pfam" id="PF00346">
    <property type="entry name" value="Complex1_49kDa"/>
    <property type="match status" value="2"/>
</dbReference>
<dbReference type="PANTHER" id="PTHR43485:SF1">
    <property type="entry name" value="FORMATE HYDROGENLYASE SUBUNIT 5-RELATED"/>
    <property type="match status" value="1"/>
</dbReference>
<name>A0A1E3XF07_9BACT</name>
<dbReference type="GO" id="GO:0016651">
    <property type="term" value="F:oxidoreductase activity, acting on NAD(P)H"/>
    <property type="evidence" value="ECO:0007669"/>
    <property type="project" value="InterPro"/>
</dbReference>
<feature type="domain" description="NADH:ubiquinone oxidoreductase 30kDa subunit" evidence="5">
    <location>
        <begin position="9"/>
        <end position="128"/>
    </location>
</feature>
<gene>
    <name evidence="7" type="ORF">SCARUB_00590</name>
</gene>
<dbReference type="Gene3D" id="3.30.460.80">
    <property type="entry name" value="NADH:ubiquinone oxidoreductase, 30kDa subunit"/>
    <property type="match status" value="1"/>
</dbReference>
<dbReference type="GO" id="GO:0005886">
    <property type="term" value="C:plasma membrane"/>
    <property type="evidence" value="ECO:0007669"/>
    <property type="project" value="UniProtKB-SubCell"/>
</dbReference>
<dbReference type="Gene3D" id="1.10.645.10">
    <property type="entry name" value="Cytochrome-c3 Hydrogenase, chain B"/>
    <property type="match status" value="1"/>
</dbReference>
<proteinExistence type="predicted"/>
<keyword evidence="2" id="KW-0813">Transport</keyword>
<comment type="caution">
    <text evidence="7">The sequence shown here is derived from an EMBL/GenBank/DDBJ whole genome shotgun (WGS) entry which is preliminary data.</text>
</comment>
<feature type="domain" description="NADH-quinone oxidoreductase subunit D" evidence="6">
    <location>
        <begin position="281"/>
        <end position="437"/>
    </location>
</feature>
<organism evidence="7 8">
    <name type="scientific">Candidatus Scalindua rubra</name>
    <dbReference type="NCBI Taxonomy" id="1872076"/>
    <lineage>
        <taxon>Bacteria</taxon>
        <taxon>Pseudomonadati</taxon>
        <taxon>Planctomycetota</taxon>
        <taxon>Candidatus Brocadiia</taxon>
        <taxon>Candidatus Brocadiales</taxon>
        <taxon>Candidatus Scalinduaceae</taxon>
        <taxon>Candidatus Scalindua</taxon>
    </lineage>
</organism>
<evidence type="ECO:0000313" key="7">
    <source>
        <dbReference type="EMBL" id="ODS34216.1"/>
    </source>
</evidence>
<comment type="subcellular location">
    <subcellularLocation>
        <location evidence="1">Cell membrane</location>
        <topology evidence="1">Peripheral membrane protein</topology>
    </subcellularLocation>
</comment>
<dbReference type="InterPro" id="IPR037232">
    <property type="entry name" value="NADH_quin_OxRdtase_su_C/D-like"/>
</dbReference>
<evidence type="ECO:0000256" key="4">
    <source>
        <dbReference type="ARBA" id="ARBA00023027"/>
    </source>
</evidence>
<dbReference type="InterPro" id="IPR001135">
    <property type="entry name" value="NADH_Q_OxRdtase_suD"/>
</dbReference>
<dbReference type="EMBL" id="MAYW01000010">
    <property type="protein sequence ID" value="ODS34216.1"/>
    <property type="molecule type" value="Genomic_DNA"/>
</dbReference>
<evidence type="ECO:0000259" key="6">
    <source>
        <dbReference type="Pfam" id="PF00346"/>
    </source>
</evidence>
<evidence type="ECO:0000313" key="8">
    <source>
        <dbReference type="Proteomes" id="UP000094056"/>
    </source>
</evidence>
<dbReference type="InterPro" id="IPR001268">
    <property type="entry name" value="NADH_UbQ_OxRdtase_30kDa_su"/>
</dbReference>
<keyword evidence="3" id="KW-0560">Oxidoreductase</keyword>
<dbReference type="Proteomes" id="UP000094056">
    <property type="component" value="Unassembled WGS sequence"/>
</dbReference>
<evidence type="ECO:0000259" key="5">
    <source>
        <dbReference type="Pfam" id="PF00329"/>
    </source>
</evidence>
<accession>A0A1E3XF07</accession>
<keyword evidence="4" id="KW-0520">NAD</keyword>
<dbReference type="SUPFAM" id="SSF143243">
    <property type="entry name" value="Nqo5-like"/>
    <property type="match status" value="1"/>
</dbReference>
<feature type="domain" description="NADH-quinone oxidoreductase subunit D" evidence="6">
    <location>
        <begin position="438"/>
        <end position="509"/>
    </location>
</feature>
<sequence>MTENEKYTEVEPGEFRDHCTSLYKKNAVILRLMFATDERATDNCFKIYAVFSGQDEDTFYIPFFKLKADNPKYKSITDCVPAAHWYEREIRDMFGLIPEGHPDLRRLVFHDSFPADSHPLRKDWEISENDLKEWGEGVIRKVPYDFMEVEGEGVCEIPVGPVHAGIIEPGHFRFSAVGETILFLEPRLFYTHKGTEKHFEGMSFFDGLKLAERVSGTSSFSHSVAYSMAVERMAGINTTEKARAIRTLLLELERLYNHIGDIGNMCAGTAVTVGQARGATIKEKLLQLNEGLTGSRYLRGVNMIGGVAKDVFLQAVDISTTIDMVAKEYRKFVKLLLGSVTHVERLEDTGKLPKKIAAQLAVTGVAARGSGLNDDIRKAHPHLLYDKLDFKTHTRTEGDALARMMVRADETESSLSLINDILKGSYKGDLHVETKEIPPDSYALGFTETPRGSVFYWVKSDRDGKPFRVKLRSPSYCNWPAVPFAIPGNIVPDFPLCNKSFNLSYSGCDM</sequence>
<evidence type="ECO:0000256" key="1">
    <source>
        <dbReference type="ARBA" id="ARBA00004202"/>
    </source>
</evidence>
<dbReference type="InterPro" id="IPR020396">
    <property type="entry name" value="NADH_UbQ_OxRdtase_CS"/>
</dbReference>
<dbReference type="PROSITE" id="PS00542">
    <property type="entry name" value="COMPLEX1_30K"/>
    <property type="match status" value="1"/>
</dbReference>
<dbReference type="GO" id="GO:0051287">
    <property type="term" value="F:NAD binding"/>
    <property type="evidence" value="ECO:0007669"/>
    <property type="project" value="InterPro"/>
</dbReference>
<dbReference type="PANTHER" id="PTHR43485">
    <property type="entry name" value="HYDROGENASE-4 COMPONENT G"/>
    <property type="match status" value="1"/>
</dbReference>